<sequence>MSKNILKKVINRVYPFRRLAFLGQRLLTNPSHREFVSNIACKRLPNSDLSAGIYVQDTEILHANGYVMLDNLVFLHEIEEMVEWFSTKLTMDRYNESAGYFEPTQPPASCHTASFSTEDILRSPHALKWINNEKVLSIVEGALGAKATLSNVSVWWSHPGHDTPQAAESFHRDVDDLRFIKLFIYLTDVDEESGPHAFVPKSHRHMGYRKIRRYSDNEIKHEFGEDGIKYFTGSKGTAFLENTFGLHKGQLPSKKRRLLFQAQYSLHPIGMSDYTCVKLLDSKTEKLDKYTNRLYVK</sequence>
<dbReference type="AlphaFoldDB" id="A0A7Y1F7A1"/>
<proteinExistence type="predicted"/>
<comment type="caution">
    <text evidence="1">The sequence shown here is derived from an EMBL/GenBank/DDBJ whole genome shotgun (WGS) entry which is preliminary data.</text>
</comment>
<protein>
    <recommendedName>
        <fullName evidence="3">Phytanoyl-CoA dioxygenase family protein</fullName>
    </recommendedName>
</protein>
<dbReference type="RefSeq" id="WP_169883790.1">
    <property type="nucleotide sequence ID" value="NZ_JAAQWG010000004.1"/>
</dbReference>
<organism evidence="1 2">
    <name type="scientific">Pseudomonas veronii</name>
    <dbReference type="NCBI Taxonomy" id="76761"/>
    <lineage>
        <taxon>Bacteria</taxon>
        <taxon>Pseudomonadati</taxon>
        <taxon>Pseudomonadota</taxon>
        <taxon>Gammaproteobacteria</taxon>
        <taxon>Pseudomonadales</taxon>
        <taxon>Pseudomonadaceae</taxon>
        <taxon>Pseudomonas</taxon>
    </lineage>
</organism>
<accession>A0A7Y1F7A1</accession>
<dbReference type="Pfam" id="PF05721">
    <property type="entry name" value="PhyH"/>
    <property type="match status" value="1"/>
</dbReference>
<name>A0A7Y1F7A1_PSEVE</name>
<evidence type="ECO:0000313" key="1">
    <source>
        <dbReference type="EMBL" id="NMY07716.1"/>
    </source>
</evidence>
<dbReference type="Gene3D" id="2.60.120.620">
    <property type="entry name" value="q2cbj1_9rhob like domain"/>
    <property type="match status" value="1"/>
</dbReference>
<dbReference type="EMBL" id="JAAQWG010000004">
    <property type="protein sequence ID" value="NMY07716.1"/>
    <property type="molecule type" value="Genomic_DNA"/>
</dbReference>
<dbReference type="Proteomes" id="UP000537729">
    <property type="component" value="Unassembled WGS sequence"/>
</dbReference>
<reference evidence="1 2" key="1">
    <citation type="journal article" date="2020" name="Front. Microbiol.">
        <title>Genetic Organization of the aprX-lipA2 Operon Affects the Proteolytic Potential of Pseudomonas Species in Milk.</title>
        <authorList>
            <person name="Maier C."/>
            <person name="Huptas C."/>
            <person name="von Neubeck M."/>
            <person name="Scherer S."/>
            <person name="Wenning M."/>
            <person name="Lucking G."/>
        </authorList>
    </citation>
    <scope>NUCLEOTIDE SEQUENCE [LARGE SCALE GENOMIC DNA]</scope>
    <source>
        <strain evidence="1 2">DSM 16272</strain>
    </source>
</reference>
<dbReference type="GO" id="GO:0016706">
    <property type="term" value="F:2-oxoglutarate-dependent dioxygenase activity"/>
    <property type="evidence" value="ECO:0007669"/>
    <property type="project" value="UniProtKB-ARBA"/>
</dbReference>
<dbReference type="InterPro" id="IPR008775">
    <property type="entry name" value="Phytyl_CoA_dOase-like"/>
</dbReference>
<gene>
    <name evidence="1" type="ORF">HBO38_04485</name>
</gene>
<evidence type="ECO:0008006" key="3">
    <source>
        <dbReference type="Google" id="ProtNLM"/>
    </source>
</evidence>
<dbReference type="SUPFAM" id="SSF51197">
    <property type="entry name" value="Clavaminate synthase-like"/>
    <property type="match status" value="1"/>
</dbReference>
<evidence type="ECO:0000313" key="2">
    <source>
        <dbReference type="Proteomes" id="UP000537729"/>
    </source>
</evidence>